<reference evidence="6" key="2">
    <citation type="journal article" date="2014" name="ISME J.">
        <title>Microbial stratification in low pH oxic and suboxic macroscopic growths along an acid mine drainage.</title>
        <authorList>
            <person name="Mendez-Garcia C."/>
            <person name="Mesa V."/>
            <person name="Sprenger R.R."/>
            <person name="Richter M."/>
            <person name="Diez M.S."/>
            <person name="Solano J."/>
            <person name="Bargiela R."/>
            <person name="Golyshina O.V."/>
            <person name="Manteca A."/>
            <person name="Ramos J.L."/>
            <person name="Gallego J.R."/>
            <person name="Llorente I."/>
            <person name="Martins Dos Santos V.A."/>
            <person name="Jensen O.N."/>
            <person name="Pelaez A.I."/>
            <person name="Sanchez J."/>
            <person name="Ferrer M."/>
        </authorList>
    </citation>
    <scope>NUCLEOTIDE SEQUENCE</scope>
</reference>
<evidence type="ECO:0008006" key="7">
    <source>
        <dbReference type="Google" id="ProtNLM"/>
    </source>
</evidence>
<evidence type="ECO:0000256" key="1">
    <source>
        <dbReference type="ARBA" id="ARBA00004141"/>
    </source>
</evidence>
<reference evidence="6" key="1">
    <citation type="submission" date="2013-08" db="EMBL/GenBank/DDBJ databases">
        <authorList>
            <person name="Mendez C."/>
            <person name="Richter M."/>
            <person name="Ferrer M."/>
            <person name="Sanchez J."/>
        </authorList>
    </citation>
    <scope>NUCLEOTIDE SEQUENCE</scope>
</reference>
<dbReference type="Pfam" id="PF09685">
    <property type="entry name" value="MamF_MmsF"/>
    <property type="match status" value="1"/>
</dbReference>
<evidence type="ECO:0000313" key="6">
    <source>
        <dbReference type="EMBL" id="EQD61637.1"/>
    </source>
</evidence>
<evidence type="ECO:0000256" key="5">
    <source>
        <dbReference type="SAM" id="Phobius"/>
    </source>
</evidence>
<feature type="transmembrane region" description="Helical" evidence="5">
    <location>
        <begin position="12"/>
        <end position="35"/>
    </location>
</feature>
<protein>
    <recommendedName>
        <fullName evidence="7">DUF4870 domain-containing protein</fullName>
    </recommendedName>
</protein>
<name>T1AW09_9ZZZZ</name>
<organism evidence="6">
    <name type="scientific">mine drainage metagenome</name>
    <dbReference type="NCBI Taxonomy" id="410659"/>
    <lineage>
        <taxon>unclassified sequences</taxon>
        <taxon>metagenomes</taxon>
        <taxon>ecological metagenomes</taxon>
    </lineage>
</organism>
<dbReference type="EMBL" id="AUZX01006872">
    <property type="protein sequence ID" value="EQD61637.1"/>
    <property type="molecule type" value="Genomic_DNA"/>
</dbReference>
<comment type="subcellular location">
    <subcellularLocation>
        <location evidence="1">Membrane</location>
        <topology evidence="1">Multi-pass membrane protein</topology>
    </subcellularLocation>
</comment>
<evidence type="ECO:0000256" key="3">
    <source>
        <dbReference type="ARBA" id="ARBA00022989"/>
    </source>
</evidence>
<sequence>MDQRNWAMFTHLSALTGIVTGGLGFILGPLILWLIKKDQMPQVNEAGKEALNFQLTMLIAFLISLVLIVILIGFPLMFAVGIFDVVMVIIAAVQTSNGTRYHYPLTIRFIN</sequence>
<evidence type="ECO:0000256" key="2">
    <source>
        <dbReference type="ARBA" id="ARBA00022692"/>
    </source>
</evidence>
<dbReference type="AlphaFoldDB" id="T1AW09"/>
<dbReference type="InterPro" id="IPR019109">
    <property type="entry name" value="MamF_MmsF"/>
</dbReference>
<comment type="caution">
    <text evidence="6">The sequence shown here is derived from an EMBL/GenBank/DDBJ whole genome shotgun (WGS) entry which is preliminary data.</text>
</comment>
<accession>T1AW09</accession>
<evidence type="ECO:0000256" key="4">
    <source>
        <dbReference type="ARBA" id="ARBA00023136"/>
    </source>
</evidence>
<feature type="transmembrane region" description="Helical" evidence="5">
    <location>
        <begin position="55"/>
        <end position="80"/>
    </location>
</feature>
<gene>
    <name evidence="6" type="ORF">B1A_09638</name>
</gene>
<keyword evidence="2 5" id="KW-0812">Transmembrane</keyword>
<keyword evidence="4 5" id="KW-0472">Membrane</keyword>
<keyword evidence="3 5" id="KW-1133">Transmembrane helix</keyword>
<proteinExistence type="predicted"/>